<dbReference type="Proteomes" id="UP000268469">
    <property type="component" value="Unassembled WGS sequence"/>
</dbReference>
<feature type="transmembrane region" description="Helical" evidence="1">
    <location>
        <begin position="42"/>
        <end position="59"/>
    </location>
</feature>
<dbReference type="EMBL" id="QNBE01000005">
    <property type="protein sequence ID" value="RKX71622.1"/>
    <property type="molecule type" value="Genomic_DNA"/>
</dbReference>
<evidence type="ECO:0008006" key="4">
    <source>
        <dbReference type="Google" id="ProtNLM"/>
    </source>
</evidence>
<gene>
    <name evidence="2" type="ORF">DRP53_01050</name>
</gene>
<keyword evidence="1" id="KW-0472">Membrane</keyword>
<accession>A0A660SM95</accession>
<keyword evidence="1" id="KW-1133">Transmembrane helix</keyword>
<sequence>MSLLLIFMIGVVPLKTRAILTSAILPGGGHLMLKKDRAKAFLLAEAGIWFLYGSMTLYANKYRKISRSYAARHAHANLDNDEEYFDLVERYQSADLYNEYVLRDAIDLYPGDYEKQQEFLRRNGIFGEDKWCWESTDERLHYWYLRRTMRDALKKVSFATGLLIANRILAIIDIAIFHRVELDPQEGKGIGIKIRF</sequence>
<name>A0A660SM95_UNCW3</name>
<protein>
    <recommendedName>
        <fullName evidence="4">DUF5683 domain-containing protein</fullName>
    </recommendedName>
</protein>
<organism evidence="2 3">
    <name type="scientific">candidate division WOR-3 bacterium</name>
    <dbReference type="NCBI Taxonomy" id="2052148"/>
    <lineage>
        <taxon>Bacteria</taxon>
        <taxon>Bacteria division WOR-3</taxon>
    </lineage>
</organism>
<evidence type="ECO:0000313" key="2">
    <source>
        <dbReference type="EMBL" id="RKX71622.1"/>
    </source>
</evidence>
<comment type="caution">
    <text evidence="2">The sequence shown here is derived from an EMBL/GenBank/DDBJ whole genome shotgun (WGS) entry which is preliminary data.</text>
</comment>
<evidence type="ECO:0000256" key="1">
    <source>
        <dbReference type="SAM" id="Phobius"/>
    </source>
</evidence>
<dbReference type="AlphaFoldDB" id="A0A660SM95"/>
<feature type="transmembrane region" description="Helical" evidence="1">
    <location>
        <begin position="156"/>
        <end position="177"/>
    </location>
</feature>
<evidence type="ECO:0000313" key="3">
    <source>
        <dbReference type="Proteomes" id="UP000268469"/>
    </source>
</evidence>
<keyword evidence="1" id="KW-0812">Transmembrane</keyword>
<reference evidence="2 3" key="1">
    <citation type="submission" date="2018-06" db="EMBL/GenBank/DDBJ databases">
        <title>Extensive metabolic versatility and redundancy in microbially diverse, dynamic hydrothermal sediments.</title>
        <authorList>
            <person name="Dombrowski N."/>
            <person name="Teske A."/>
            <person name="Baker B.J."/>
        </authorList>
    </citation>
    <scope>NUCLEOTIDE SEQUENCE [LARGE SCALE GENOMIC DNA]</scope>
    <source>
        <strain evidence="2">B36_G15</strain>
    </source>
</reference>
<proteinExistence type="predicted"/>